<organism evidence="1 2">
    <name type="scientific">Allokutzneria oryzae</name>
    <dbReference type="NCBI Taxonomy" id="1378989"/>
    <lineage>
        <taxon>Bacteria</taxon>
        <taxon>Bacillati</taxon>
        <taxon>Actinomycetota</taxon>
        <taxon>Actinomycetes</taxon>
        <taxon>Pseudonocardiales</taxon>
        <taxon>Pseudonocardiaceae</taxon>
        <taxon>Allokutzneria</taxon>
    </lineage>
</organism>
<evidence type="ECO:0000313" key="1">
    <source>
        <dbReference type="EMBL" id="MFB9909587.1"/>
    </source>
</evidence>
<dbReference type="EMBL" id="JBHLZU010000036">
    <property type="protein sequence ID" value="MFB9909587.1"/>
    <property type="molecule type" value="Genomic_DNA"/>
</dbReference>
<evidence type="ECO:0000313" key="2">
    <source>
        <dbReference type="Proteomes" id="UP001589693"/>
    </source>
</evidence>
<dbReference type="RefSeq" id="WP_377862492.1">
    <property type="nucleotide sequence ID" value="NZ_JBHLZU010000036.1"/>
</dbReference>
<dbReference type="Proteomes" id="UP001589693">
    <property type="component" value="Unassembled WGS sequence"/>
</dbReference>
<sequence>MACDPGFELPICPAGTDRTAARAEIANKLAEVLQTVREARAYLLAIRRLVEHADDALDDLVGLLAADGRMDLAACVQVEVIEENFVVERWVAQLIEEFDRNYYAAFRRMEENIPAEVGHLTGPEALEAVLRSVTPPSLPAPRPPDS</sequence>
<proteinExistence type="predicted"/>
<name>A0ABV6A8T5_9PSEU</name>
<keyword evidence="2" id="KW-1185">Reference proteome</keyword>
<reference evidence="1 2" key="1">
    <citation type="submission" date="2024-09" db="EMBL/GenBank/DDBJ databases">
        <authorList>
            <person name="Sun Q."/>
            <person name="Mori K."/>
        </authorList>
    </citation>
    <scope>NUCLEOTIDE SEQUENCE [LARGE SCALE GENOMIC DNA]</scope>
    <source>
        <strain evidence="1 2">TBRC 7907</strain>
    </source>
</reference>
<accession>A0ABV6A8T5</accession>
<gene>
    <name evidence="1" type="ORF">ACFFQA_37110</name>
</gene>
<protein>
    <submittedName>
        <fullName evidence="1">Uncharacterized protein</fullName>
    </submittedName>
</protein>
<comment type="caution">
    <text evidence="1">The sequence shown here is derived from an EMBL/GenBank/DDBJ whole genome shotgun (WGS) entry which is preliminary data.</text>
</comment>